<reference evidence="1" key="1">
    <citation type="submission" date="2016-06" db="EMBL/GenBank/DDBJ databases">
        <authorList>
            <person name="Berg J.A."/>
            <person name="Hyde J.R."/>
            <person name="Breakwell D.P."/>
            <person name="Hope S."/>
            <person name="Grose J.H."/>
        </authorList>
    </citation>
    <scope>NUCLEOTIDE SEQUENCE [LARGE SCALE GENOMIC DNA]</scope>
</reference>
<dbReference type="Pfam" id="PF25613">
    <property type="entry name" value="DUF7941"/>
    <property type="match status" value="1"/>
</dbReference>
<dbReference type="KEGG" id="vg:29057109"/>
<gene>
    <name evidence="1" type="ORF">ASESINO_159</name>
</gene>
<dbReference type="Proteomes" id="UP000202181">
    <property type="component" value="Segment"/>
</dbReference>
<dbReference type="GeneID" id="29057109"/>
<proteinExistence type="predicted"/>
<evidence type="ECO:0000313" key="1">
    <source>
        <dbReference type="EMBL" id="ANZ48172.1"/>
    </source>
</evidence>
<name>A0A1B2IA93_9CAUD</name>
<dbReference type="EMBL" id="KX397364">
    <property type="protein sequence ID" value="ANZ48172.1"/>
    <property type="molecule type" value="Genomic_DNA"/>
</dbReference>
<protein>
    <recommendedName>
        <fullName evidence="3">Virion structural protein</fullName>
    </recommendedName>
</protein>
<organism evidence="1 2">
    <name type="scientific">Erwinia phage vB_EamM_Asesino</name>
    <dbReference type="NCBI Taxonomy" id="1883370"/>
    <lineage>
        <taxon>Viruses</taxon>
        <taxon>Duplodnaviria</taxon>
        <taxon>Heunggongvirae</taxon>
        <taxon>Uroviricota</taxon>
        <taxon>Caudoviricetes</taxon>
        <taxon>Chimalliviridae</taxon>
        <taxon>Erskinevirus</taxon>
        <taxon>Erskinevirus asesino</taxon>
    </lineage>
</organism>
<keyword evidence="2" id="KW-1185">Reference proteome</keyword>
<dbReference type="RefSeq" id="YP_009290777.1">
    <property type="nucleotide sequence ID" value="NC_031107.2"/>
</dbReference>
<accession>A0A1B2IA93</accession>
<evidence type="ECO:0008006" key="3">
    <source>
        <dbReference type="Google" id="ProtNLM"/>
    </source>
</evidence>
<dbReference type="OrthoDB" id="8256at10239"/>
<sequence length="278" mass="30472">MAIYSQSQRQYLFDAINAENPGAIMPMGLNNALIGTPKAIAPTETGANTEIVIRGRQGRGYAGGQTFRYKRLSLNDLFKNMTPTVTSPQAYGALYTEPKKLAFVQNVNARYGLNLEAGDIPDIYVYLNNKNTVNVLATCVQYTGGFTFNSVKGKNALEEGILDDVLSVLKHPIEAKDKKLCVTMLGYGHDFTDEPQIMQSFVNGRMDVGANFTSGASDNLVTLLVSRGLPSFDYTGASIKRVKTTAESRANKLYDNVLVITNVNDPYVGGDWLLHYND</sequence>
<evidence type="ECO:0000313" key="2">
    <source>
        <dbReference type="Proteomes" id="UP000202181"/>
    </source>
</evidence>
<dbReference type="InterPro" id="IPR057701">
    <property type="entry name" value="DUF7941"/>
</dbReference>